<evidence type="ECO:0000313" key="3">
    <source>
        <dbReference type="Proteomes" id="UP000011531"/>
    </source>
</evidence>
<keyword evidence="1" id="KW-0812">Transmembrane</keyword>
<proteinExistence type="predicted"/>
<keyword evidence="1" id="KW-1133">Transmembrane helix</keyword>
<reference evidence="2 3" key="1">
    <citation type="journal article" date="2014" name="PLoS Genet.">
        <title>Phylogenetically driven sequencing of extremely halophilic archaea reveals strategies for static and dynamic osmo-response.</title>
        <authorList>
            <person name="Becker E.A."/>
            <person name="Seitzer P.M."/>
            <person name="Tritt A."/>
            <person name="Larsen D."/>
            <person name="Krusor M."/>
            <person name="Yao A.I."/>
            <person name="Wu D."/>
            <person name="Madern D."/>
            <person name="Eisen J.A."/>
            <person name="Darling A.E."/>
            <person name="Facciotti M.T."/>
        </authorList>
    </citation>
    <scope>NUCLEOTIDE SEQUENCE [LARGE SCALE GENOMIC DNA]</scope>
    <source>
        <strain evidence="2 3">DSM 18795</strain>
    </source>
</reference>
<protein>
    <submittedName>
        <fullName evidence="2">Uncharacterized protein</fullName>
    </submittedName>
</protein>
<organism evidence="2 3">
    <name type="scientific">Natronococcus jeotgali DSM 18795</name>
    <dbReference type="NCBI Taxonomy" id="1227498"/>
    <lineage>
        <taxon>Archaea</taxon>
        <taxon>Methanobacteriati</taxon>
        <taxon>Methanobacteriota</taxon>
        <taxon>Stenosarchaea group</taxon>
        <taxon>Halobacteria</taxon>
        <taxon>Halobacteriales</taxon>
        <taxon>Natrialbaceae</taxon>
        <taxon>Natronococcus</taxon>
    </lineage>
</organism>
<sequence>MTDSGPLLVETRMLLGSTWDSLTAADRPYTAPDEVFVIVLVGLLVLALLPVAVALDIFRYLRTRAASYAE</sequence>
<dbReference type="EMBL" id="AOIA01000094">
    <property type="protein sequence ID" value="ELY60004.1"/>
    <property type="molecule type" value="Genomic_DNA"/>
</dbReference>
<keyword evidence="1" id="KW-0472">Membrane</keyword>
<accession>L9XE82</accession>
<name>L9XE82_9EURY</name>
<evidence type="ECO:0000256" key="1">
    <source>
        <dbReference type="SAM" id="Phobius"/>
    </source>
</evidence>
<dbReference type="RefSeq" id="WP_008423108.1">
    <property type="nucleotide sequence ID" value="NZ_AOIA01000094.1"/>
</dbReference>
<feature type="transmembrane region" description="Helical" evidence="1">
    <location>
        <begin position="35"/>
        <end position="58"/>
    </location>
</feature>
<gene>
    <name evidence="2" type="ORF">C492_10555</name>
</gene>
<dbReference type="Proteomes" id="UP000011531">
    <property type="component" value="Unassembled WGS sequence"/>
</dbReference>
<dbReference type="AlphaFoldDB" id="L9XE82"/>
<keyword evidence="3" id="KW-1185">Reference proteome</keyword>
<comment type="caution">
    <text evidence="2">The sequence shown here is derived from an EMBL/GenBank/DDBJ whole genome shotgun (WGS) entry which is preliminary data.</text>
</comment>
<evidence type="ECO:0000313" key="2">
    <source>
        <dbReference type="EMBL" id="ELY60004.1"/>
    </source>
</evidence>